<gene>
    <name evidence="8" type="ORF">BLNAU_6475</name>
</gene>
<dbReference type="PROSITE" id="PS50011">
    <property type="entry name" value="PROTEIN_KINASE_DOM"/>
    <property type="match status" value="1"/>
</dbReference>
<dbReference type="PROSITE" id="PS00108">
    <property type="entry name" value="PROTEIN_KINASE_ST"/>
    <property type="match status" value="1"/>
</dbReference>
<name>A0ABQ9Y405_9EUKA</name>
<dbReference type="InterPro" id="IPR011009">
    <property type="entry name" value="Kinase-like_dom_sf"/>
</dbReference>
<dbReference type="Proteomes" id="UP001281761">
    <property type="component" value="Unassembled WGS sequence"/>
</dbReference>
<sequence>MATKPSSSRSSQSGIPSVVGGRYKVGAKIGSGSFGVIHKGTVPGTDEEYAVKFEPGNTRMPQLFYECKLYRHLLGGTGIPAVKWYGKEGAHNVMVMDLLDKSLEDIMTSKKGNKFGLKTTIMLADQMICRMEYLHSHDYIHRDIKPDNFLMGRQKKKGILYMIDLGLAKRYRDASTHQHIPYREDKGLTGTVRYASINAHRGIEQSRRDDLESIGYVLLYFMRGNLPWQGLKIDNRTQKFKAICEMKMTIPIETLCKDIPREFGLFLKYAKELPFDAKPDYFYLRRLFRSLFLKSGFTLDFVYDWTEDKKNDRREEQAPSGELPAPATGAQATPSPAGVAQQAVPQSSGMGAGSAARAPSGTGAAASAPRGVARNDDRAHPKQPSSRGGSTHQAGGLKPSSSAVNTAATRGAHSGKRP</sequence>
<keyword evidence="9" id="KW-1185">Reference proteome</keyword>
<comment type="caution">
    <text evidence="8">The sequence shown here is derived from an EMBL/GenBank/DDBJ whole genome shotgun (WGS) entry which is preliminary data.</text>
</comment>
<feature type="compositionally biased region" description="Low complexity" evidence="6">
    <location>
        <begin position="347"/>
        <end position="371"/>
    </location>
</feature>
<feature type="region of interest" description="Disordered" evidence="6">
    <location>
        <begin position="312"/>
        <end position="418"/>
    </location>
</feature>
<evidence type="ECO:0000313" key="8">
    <source>
        <dbReference type="EMBL" id="KAK2958441.1"/>
    </source>
</evidence>
<keyword evidence="8" id="KW-0418">Kinase</keyword>
<feature type="compositionally biased region" description="Polar residues" evidence="6">
    <location>
        <begin position="383"/>
        <end position="408"/>
    </location>
</feature>
<evidence type="ECO:0000256" key="5">
    <source>
        <dbReference type="RuleBase" id="RU000304"/>
    </source>
</evidence>
<keyword evidence="5" id="KW-0723">Serine/threonine-protein kinase</keyword>
<dbReference type="CDD" id="cd14016">
    <property type="entry name" value="STKc_CK1"/>
    <property type="match status" value="1"/>
</dbReference>
<evidence type="ECO:0000256" key="2">
    <source>
        <dbReference type="ARBA" id="ARBA00022741"/>
    </source>
</evidence>
<evidence type="ECO:0000256" key="3">
    <source>
        <dbReference type="ARBA" id="ARBA00022840"/>
    </source>
</evidence>
<organism evidence="8 9">
    <name type="scientific">Blattamonas nauphoetae</name>
    <dbReference type="NCBI Taxonomy" id="2049346"/>
    <lineage>
        <taxon>Eukaryota</taxon>
        <taxon>Metamonada</taxon>
        <taxon>Preaxostyla</taxon>
        <taxon>Oxymonadida</taxon>
        <taxon>Blattamonas</taxon>
    </lineage>
</organism>
<feature type="domain" description="Protein kinase" evidence="7">
    <location>
        <begin position="23"/>
        <end position="293"/>
    </location>
</feature>
<dbReference type="Pfam" id="PF00069">
    <property type="entry name" value="Pkinase"/>
    <property type="match status" value="1"/>
</dbReference>
<evidence type="ECO:0000256" key="4">
    <source>
        <dbReference type="PROSITE-ProRule" id="PRU10141"/>
    </source>
</evidence>
<dbReference type="GO" id="GO:0004674">
    <property type="term" value="F:protein serine/threonine kinase activity"/>
    <property type="evidence" value="ECO:0007669"/>
    <property type="project" value="UniProtKB-EC"/>
</dbReference>
<protein>
    <recommendedName>
        <fullName evidence="1">non-specific serine/threonine protein kinase</fullName>
        <ecNumber evidence="1">2.7.11.1</ecNumber>
    </recommendedName>
</protein>
<evidence type="ECO:0000313" key="9">
    <source>
        <dbReference type="Proteomes" id="UP001281761"/>
    </source>
</evidence>
<keyword evidence="8" id="KW-0808">Transferase</keyword>
<dbReference type="EC" id="2.7.11.1" evidence="1"/>
<dbReference type="InterPro" id="IPR050235">
    <property type="entry name" value="CK1_Ser-Thr_kinase"/>
</dbReference>
<reference evidence="8 9" key="1">
    <citation type="journal article" date="2022" name="bioRxiv">
        <title>Genomics of Preaxostyla Flagellates Illuminates Evolutionary Transitions and the Path Towards Mitochondrial Loss.</title>
        <authorList>
            <person name="Novak L.V.F."/>
            <person name="Treitli S.C."/>
            <person name="Pyrih J."/>
            <person name="Halakuc P."/>
            <person name="Pipaliya S.V."/>
            <person name="Vacek V."/>
            <person name="Brzon O."/>
            <person name="Soukal P."/>
            <person name="Eme L."/>
            <person name="Dacks J.B."/>
            <person name="Karnkowska A."/>
            <person name="Elias M."/>
            <person name="Hampl V."/>
        </authorList>
    </citation>
    <scope>NUCLEOTIDE SEQUENCE [LARGE SCALE GENOMIC DNA]</scope>
    <source>
        <strain evidence="8">NAU3</strain>
        <tissue evidence="8">Gut</tissue>
    </source>
</reference>
<dbReference type="InterPro" id="IPR008271">
    <property type="entry name" value="Ser/Thr_kinase_AS"/>
</dbReference>
<dbReference type="Gene3D" id="1.10.510.10">
    <property type="entry name" value="Transferase(Phosphotransferase) domain 1"/>
    <property type="match status" value="1"/>
</dbReference>
<accession>A0ABQ9Y405</accession>
<evidence type="ECO:0000256" key="6">
    <source>
        <dbReference type="SAM" id="MobiDB-lite"/>
    </source>
</evidence>
<dbReference type="EMBL" id="JARBJD010000037">
    <property type="protein sequence ID" value="KAK2958441.1"/>
    <property type="molecule type" value="Genomic_DNA"/>
</dbReference>
<dbReference type="PROSITE" id="PS00107">
    <property type="entry name" value="PROTEIN_KINASE_ATP"/>
    <property type="match status" value="1"/>
</dbReference>
<keyword evidence="3 4" id="KW-0067">ATP-binding</keyword>
<evidence type="ECO:0000259" key="7">
    <source>
        <dbReference type="PROSITE" id="PS50011"/>
    </source>
</evidence>
<feature type="binding site" evidence="4">
    <location>
        <position position="52"/>
    </location>
    <ligand>
        <name>ATP</name>
        <dbReference type="ChEBI" id="CHEBI:30616"/>
    </ligand>
</feature>
<dbReference type="SMART" id="SM00220">
    <property type="entry name" value="S_TKc"/>
    <property type="match status" value="1"/>
</dbReference>
<evidence type="ECO:0000256" key="1">
    <source>
        <dbReference type="ARBA" id="ARBA00012513"/>
    </source>
</evidence>
<keyword evidence="2 4" id="KW-0547">Nucleotide-binding</keyword>
<dbReference type="PANTHER" id="PTHR11909">
    <property type="entry name" value="CASEIN KINASE-RELATED"/>
    <property type="match status" value="1"/>
</dbReference>
<dbReference type="InterPro" id="IPR017441">
    <property type="entry name" value="Protein_kinase_ATP_BS"/>
</dbReference>
<dbReference type="InterPro" id="IPR000719">
    <property type="entry name" value="Prot_kinase_dom"/>
</dbReference>
<comment type="similarity">
    <text evidence="5">Belongs to the protein kinase superfamily.</text>
</comment>
<dbReference type="SUPFAM" id="SSF56112">
    <property type="entry name" value="Protein kinase-like (PK-like)"/>
    <property type="match status" value="1"/>
</dbReference>
<proteinExistence type="inferred from homology"/>